<evidence type="ECO:0000256" key="7">
    <source>
        <dbReference type="ARBA" id="ARBA00023002"/>
    </source>
</evidence>
<dbReference type="CDD" id="cd06186">
    <property type="entry name" value="NOX_Duox_like_FAD_NADP"/>
    <property type="match status" value="1"/>
</dbReference>
<protein>
    <recommendedName>
        <fullName evidence="11">FAD-binding FR-type domain-containing protein</fullName>
    </recommendedName>
</protein>
<dbReference type="GO" id="GO:0000293">
    <property type="term" value="F:ferric-chelate reductase activity"/>
    <property type="evidence" value="ECO:0007669"/>
    <property type="project" value="UniProtKB-ARBA"/>
</dbReference>
<sequence>MIPLFLLACRNNPLIPLLQINFNTYNLLHRWLGRVVVFEVITHVIAWGFNATHEGGLNYTLWRIRTTSFFQWGCVGAFSFVFLLTHSVFPIRHAFYETFLHLHQLAALLAFIGVYMHLNLDTLPQLAWLKVIAALWGLERTIRIARLVYLNYSLRNGQTKVIIQALSSEACLVTFRLPKSIQISPGCHVYVYIPKVSLWMSHPFSVAWAEPQNHKSTTNQSLFSTPQTEYSLEPVVQNATTDGFTTLSLIIVSRQGMTRRLYQKARASPGQVLHGTGFVEGPYPSSPPSMGSYGTVVLFSGGAGVTHHLMYVRELIQQASNGQAATQKLYLIWCVRSSEHLCWIQSFLGPLLELSHSRQILNIKLFVSQQFEIHHTNFICPTTSVIEVSPTRCRPAIVLNQILSHRVGATIVSVCGSGRFSDDVRDAVRRTGQSAVVDFVEEAFNW</sequence>
<dbReference type="InterPro" id="IPR013112">
    <property type="entry name" value="FAD-bd_8"/>
</dbReference>
<name>A0AAD6IID1_PENCN</name>
<dbReference type="Pfam" id="PF08022">
    <property type="entry name" value="FAD_binding_8"/>
    <property type="match status" value="1"/>
</dbReference>
<evidence type="ECO:0000313" key="13">
    <source>
        <dbReference type="Proteomes" id="UP001219568"/>
    </source>
</evidence>
<keyword evidence="7" id="KW-0560">Oxidoreductase</keyword>
<dbReference type="PROSITE" id="PS51384">
    <property type="entry name" value="FAD_FR"/>
    <property type="match status" value="1"/>
</dbReference>
<comment type="similarity">
    <text evidence="2">Belongs to the ferric reductase (FRE) family.</text>
</comment>
<dbReference type="Gene3D" id="3.40.50.80">
    <property type="entry name" value="Nucleotide-binding domain of ferredoxin-NADP reductase (FNR) module"/>
    <property type="match status" value="1"/>
</dbReference>
<dbReference type="SUPFAM" id="SSF52343">
    <property type="entry name" value="Ferredoxin reductase-like, C-terminal NADP-linked domain"/>
    <property type="match status" value="1"/>
</dbReference>
<dbReference type="InterPro" id="IPR039261">
    <property type="entry name" value="FNR_nucleotide-bd"/>
</dbReference>
<evidence type="ECO:0000313" key="12">
    <source>
        <dbReference type="EMBL" id="KAJ6050783.1"/>
    </source>
</evidence>
<dbReference type="EMBL" id="JAQJZL010000002">
    <property type="protein sequence ID" value="KAJ6050783.1"/>
    <property type="molecule type" value="Genomic_DNA"/>
</dbReference>
<dbReference type="Pfam" id="PF01794">
    <property type="entry name" value="Ferric_reduct"/>
    <property type="match status" value="1"/>
</dbReference>
<evidence type="ECO:0000256" key="3">
    <source>
        <dbReference type="ARBA" id="ARBA00022448"/>
    </source>
</evidence>
<dbReference type="GO" id="GO:0005886">
    <property type="term" value="C:plasma membrane"/>
    <property type="evidence" value="ECO:0007669"/>
    <property type="project" value="TreeGrafter"/>
</dbReference>
<proteinExistence type="inferred from homology"/>
<evidence type="ECO:0000256" key="8">
    <source>
        <dbReference type="ARBA" id="ARBA00023065"/>
    </source>
</evidence>
<feature type="transmembrane region" description="Helical" evidence="10">
    <location>
        <begin position="98"/>
        <end position="116"/>
    </location>
</feature>
<dbReference type="GO" id="GO:0006826">
    <property type="term" value="P:iron ion transport"/>
    <property type="evidence" value="ECO:0007669"/>
    <property type="project" value="TreeGrafter"/>
</dbReference>
<gene>
    <name evidence="12" type="ORF">N7460_001317</name>
</gene>
<keyword evidence="6 10" id="KW-1133">Transmembrane helix</keyword>
<dbReference type="InterPro" id="IPR013130">
    <property type="entry name" value="Fe3_Rdtase_TM_dom"/>
</dbReference>
<evidence type="ECO:0000259" key="11">
    <source>
        <dbReference type="PROSITE" id="PS51384"/>
    </source>
</evidence>
<dbReference type="GO" id="GO:0006879">
    <property type="term" value="P:intracellular iron ion homeostasis"/>
    <property type="evidence" value="ECO:0007669"/>
    <property type="project" value="TreeGrafter"/>
</dbReference>
<evidence type="ECO:0000256" key="6">
    <source>
        <dbReference type="ARBA" id="ARBA00022989"/>
    </source>
</evidence>
<reference evidence="12" key="1">
    <citation type="journal article" date="2023" name="IMA Fungus">
        <title>Comparative genomic study of the Penicillium genus elucidates a diverse pangenome and 15 lateral gene transfer events.</title>
        <authorList>
            <person name="Petersen C."/>
            <person name="Sorensen T."/>
            <person name="Nielsen M.R."/>
            <person name="Sondergaard T.E."/>
            <person name="Sorensen J.L."/>
            <person name="Fitzpatrick D.A."/>
            <person name="Frisvad J.C."/>
            <person name="Nielsen K.L."/>
        </authorList>
    </citation>
    <scope>NUCLEOTIDE SEQUENCE</scope>
    <source>
        <strain evidence="12">IBT 15450</strain>
    </source>
</reference>
<dbReference type="SFLD" id="SFLDG01168">
    <property type="entry name" value="Ferric_reductase_subgroup_(FRE"/>
    <property type="match status" value="1"/>
</dbReference>
<evidence type="ECO:0000256" key="2">
    <source>
        <dbReference type="ARBA" id="ARBA00006278"/>
    </source>
</evidence>
<dbReference type="SFLD" id="SFLDS00052">
    <property type="entry name" value="Ferric_Reductase_Domain"/>
    <property type="match status" value="1"/>
</dbReference>
<dbReference type="Pfam" id="PF08030">
    <property type="entry name" value="NAD_binding_6"/>
    <property type="match status" value="1"/>
</dbReference>
<comment type="subcellular location">
    <subcellularLocation>
        <location evidence="1">Membrane</location>
        <topology evidence="1">Multi-pass membrane protein</topology>
    </subcellularLocation>
</comment>
<dbReference type="GO" id="GO:0015677">
    <property type="term" value="P:copper ion import"/>
    <property type="evidence" value="ECO:0007669"/>
    <property type="project" value="TreeGrafter"/>
</dbReference>
<evidence type="ECO:0000256" key="5">
    <source>
        <dbReference type="ARBA" id="ARBA00022982"/>
    </source>
</evidence>
<dbReference type="InterPro" id="IPR017927">
    <property type="entry name" value="FAD-bd_FR_type"/>
</dbReference>
<feature type="domain" description="FAD-binding FR-type" evidence="11">
    <location>
        <begin position="137"/>
        <end position="289"/>
    </location>
</feature>
<evidence type="ECO:0000256" key="9">
    <source>
        <dbReference type="ARBA" id="ARBA00023136"/>
    </source>
</evidence>
<dbReference type="PANTHER" id="PTHR32361">
    <property type="entry name" value="FERRIC/CUPRIC REDUCTASE TRANSMEMBRANE COMPONENT"/>
    <property type="match status" value="1"/>
</dbReference>
<evidence type="ECO:0000256" key="4">
    <source>
        <dbReference type="ARBA" id="ARBA00022692"/>
    </source>
</evidence>
<feature type="transmembrane region" description="Helical" evidence="10">
    <location>
        <begin position="31"/>
        <end position="49"/>
    </location>
</feature>
<dbReference type="AlphaFoldDB" id="A0AAD6IID1"/>
<keyword evidence="13" id="KW-1185">Reference proteome</keyword>
<dbReference type="PANTHER" id="PTHR32361:SF12">
    <property type="entry name" value="PUTATIVE (AFU_ORTHOLOGUE AFUA_1G14340)-RELATED"/>
    <property type="match status" value="1"/>
</dbReference>
<organism evidence="12 13">
    <name type="scientific">Penicillium canescens</name>
    <dbReference type="NCBI Taxonomy" id="5083"/>
    <lineage>
        <taxon>Eukaryota</taxon>
        <taxon>Fungi</taxon>
        <taxon>Dikarya</taxon>
        <taxon>Ascomycota</taxon>
        <taxon>Pezizomycotina</taxon>
        <taxon>Eurotiomycetes</taxon>
        <taxon>Eurotiomycetidae</taxon>
        <taxon>Eurotiales</taxon>
        <taxon>Aspergillaceae</taxon>
        <taxon>Penicillium</taxon>
    </lineage>
</organism>
<keyword evidence="3" id="KW-0813">Transport</keyword>
<accession>A0AAD6IID1</accession>
<keyword evidence="9 10" id="KW-0472">Membrane</keyword>
<feature type="transmembrane region" description="Helical" evidence="10">
    <location>
        <begin position="69"/>
        <end position="91"/>
    </location>
</feature>
<dbReference type="Proteomes" id="UP001219568">
    <property type="component" value="Unassembled WGS sequence"/>
</dbReference>
<evidence type="ECO:0000256" key="10">
    <source>
        <dbReference type="SAM" id="Phobius"/>
    </source>
</evidence>
<keyword evidence="5" id="KW-0249">Electron transport</keyword>
<keyword evidence="4 10" id="KW-0812">Transmembrane</keyword>
<reference evidence="12" key="2">
    <citation type="submission" date="2023-01" db="EMBL/GenBank/DDBJ databases">
        <authorList>
            <person name="Petersen C."/>
        </authorList>
    </citation>
    <scope>NUCLEOTIDE SEQUENCE</scope>
    <source>
        <strain evidence="12">IBT 15450</strain>
    </source>
</reference>
<dbReference type="InterPro" id="IPR051410">
    <property type="entry name" value="Ferric/Cupric_Reductase"/>
</dbReference>
<evidence type="ECO:0000256" key="1">
    <source>
        <dbReference type="ARBA" id="ARBA00004141"/>
    </source>
</evidence>
<dbReference type="InterPro" id="IPR013121">
    <property type="entry name" value="Fe_red_NAD-bd_6"/>
</dbReference>
<comment type="caution">
    <text evidence="12">The sequence shown here is derived from an EMBL/GenBank/DDBJ whole genome shotgun (WGS) entry which is preliminary data.</text>
</comment>
<keyword evidence="8" id="KW-0406">Ion transport</keyword>